<dbReference type="AlphaFoldDB" id="A0A806KRA1"/>
<reference evidence="1" key="1">
    <citation type="submission" date="2012-03" db="EMBL/GenBank/DDBJ databases">
        <title>Functional metagenomics reveals considerable lignocellulase gene clusters in the gut microbiome of a wood-feeding higher termite.</title>
        <authorList>
            <person name="Liu N."/>
        </authorList>
    </citation>
    <scope>NUCLEOTIDE SEQUENCE</scope>
</reference>
<protein>
    <submittedName>
        <fullName evidence="1">Uncharacterized protein</fullName>
    </submittedName>
</protein>
<dbReference type="EMBL" id="JQ844236">
    <property type="protein sequence ID" value="AGS53549.1"/>
    <property type="molecule type" value="Genomic_DNA"/>
</dbReference>
<evidence type="ECO:0000313" key="1">
    <source>
        <dbReference type="EMBL" id="AGS53549.1"/>
    </source>
</evidence>
<sequence length="272" mass="31518">MLASDSDFIANNFEVTSGASEPAAYAVCALKHFKCVPKNEKDVFYYGVFDFGGGTTDFDFGLWRLAKDNEEGYSYVIKHFGANGNGDKYLGGENLLERLSFIVFSDPKNLKIMRDKRISFTIPRGERKTFPSLADVINDDSNFARFNMLMMKEALRPFWEKWENYQEKYYQNNIVEVNLYNNDGAPQPETPFTVDLKILEEELDKRIRNVVKQFLFMMTDVMSKQESSKNKIQIFLAGNSCKAKIVKEIFDQECANIQNLFKETLKRKKHRT</sequence>
<proteinExistence type="predicted"/>
<name>A0A806KRA1_9BACT</name>
<dbReference type="Gene3D" id="3.90.640.10">
    <property type="entry name" value="Actin, Chain A, domain 4"/>
    <property type="match status" value="1"/>
</dbReference>
<accession>A0A806KRA1</accession>
<dbReference type="SUPFAM" id="SSF53067">
    <property type="entry name" value="Actin-like ATPase domain"/>
    <property type="match status" value="1"/>
</dbReference>
<dbReference type="InterPro" id="IPR043129">
    <property type="entry name" value="ATPase_NBD"/>
</dbReference>
<dbReference type="Gene3D" id="3.30.420.40">
    <property type="match status" value="2"/>
</dbReference>
<organism evidence="1">
    <name type="scientific">uncultured bacterium contig00062</name>
    <dbReference type="NCBI Taxonomy" id="1181545"/>
    <lineage>
        <taxon>Bacteria</taxon>
        <taxon>environmental samples</taxon>
    </lineage>
</organism>